<feature type="compositionally biased region" description="Basic and acidic residues" evidence="1">
    <location>
        <begin position="100"/>
        <end position="112"/>
    </location>
</feature>
<organism evidence="2">
    <name type="scientific">Magallana gigas</name>
    <name type="common">Pacific oyster</name>
    <name type="synonym">Crassostrea gigas</name>
    <dbReference type="NCBI Taxonomy" id="29159"/>
    <lineage>
        <taxon>Eukaryota</taxon>
        <taxon>Metazoa</taxon>
        <taxon>Spiralia</taxon>
        <taxon>Lophotrochozoa</taxon>
        <taxon>Mollusca</taxon>
        <taxon>Bivalvia</taxon>
        <taxon>Autobranchia</taxon>
        <taxon>Pteriomorphia</taxon>
        <taxon>Ostreida</taxon>
        <taxon>Ostreoidea</taxon>
        <taxon>Ostreidae</taxon>
        <taxon>Magallana</taxon>
    </lineage>
</organism>
<dbReference type="EMBL" id="JH819192">
    <property type="protein sequence ID" value="EKC19374.1"/>
    <property type="molecule type" value="Genomic_DNA"/>
</dbReference>
<feature type="compositionally biased region" description="Basic residues" evidence="1">
    <location>
        <begin position="67"/>
        <end position="78"/>
    </location>
</feature>
<dbReference type="Pfam" id="PF15248">
    <property type="entry name" value="DUF4587"/>
    <property type="match status" value="1"/>
</dbReference>
<feature type="region of interest" description="Disordered" evidence="1">
    <location>
        <begin position="57"/>
        <end position="112"/>
    </location>
</feature>
<gene>
    <name evidence="2" type="ORF">CGI_10008698</name>
</gene>
<accession>K1PKF8</accession>
<dbReference type="AlphaFoldDB" id="K1PKF8"/>
<dbReference type="HOGENOM" id="CLU_475881_0_0_1"/>
<feature type="compositionally biased region" description="Basic and acidic residues" evidence="1">
    <location>
        <begin position="57"/>
        <end position="66"/>
    </location>
</feature>
<evidence type="ECO:0000256" key="1">
    <source>
        <dbReference type="SAM" id="MobiDB-lite"/>
    </source>
</evidence>
<evidence type="ECO:0000313" key="2">
    <source>
        <dbReference type="EMBL" id="EKC19374.1"/>
    </source>
</evidence>
<dbReference type="PANTHER" id="PTHR28604:SF3">
    <property type="match status" value="1"/>
</dbReference>
<reference evidence="2" key="1">
    <citation type="journal article" date="2012" name="Nature">
        <title>The oyster genome reveals stress adaptation and complexity of shell formation.</title>
        <authorList>
            <person name="Zhang G."/>
            <person name="Fang X."/>
            <person name="Guo X."/>
            <person name="Li L."/>
            <person name="Luo R."/>
            <person name="Xu F."/>
            <person name="Yang P."/>
            <person name="Zhang L."/>
            <person name="Wang X."/>
            <person name="Qi H."/>
            <person name="Xiong Z."/>
            <person name="Que H."/>
            <person name="Xie Y."/>
            <person name="Holland P.W."/>
            <person name="Paps J."/>
            <person name="Zhu Y."/>
            <person name="Wu F."/>
            <person name="Chen Y."/>
            <person name="Wang J."/>
            <person name="Peng C."/>
            <person name="Meng J."/>
            <person name="Yang L."/>
            <person name="Liu J."/>
            <person name="Wen B."/>
            <person name="Zhang N."/>
            <person name="Huang Z."/>
            <person name="Zhu Q."/>
            <person name="Feng Y."/>
            <person name="Mount A."/>
            <person name="Hedgecock D."/>
            <person name="Xu Z."/>
            <person name="Liu Y."/>
            <person name="Domazet-Loso T."/>
            <person name="Du Y."/>
            <person name="Sun X."/>
            <person name="Zhang S."/>
            <person name="Liu B."/>
            <person name="Cheng P."/>
            <person name="Jiang X."/>
            <person name="Li J."/>
            <person name="Fan D."/>
            <person name="Wang W."/>
            <person name="Fu W."/>
            <person name="Wang T."/>
            <person name="Wang B."/>
            <person name="Zhang J."/>
            <person name="Peng Z."/>
            <person name="Li Y."/>
            <person name="Li N."/>
            <person name="Wang J."/>
            <person name="Chen M."/>
            <person name="He Y."/>
            <person name="Tan F."/>
            <person name="Song X."/>
            <person name="Zheng Q."/>
            <person name="Huang R."/>
            <person name="Yang H."/>
            <person name="Du X."/>
            <person name="Chen L."/>
            <person name="Yang M."/>
            <person name="Gaffney P.M."/>
            <person name="Wang S."/>
            <person name="Luo L."/>
            <person name="She Z."/>
            <person name="Ming Y."/>
            <person name="Huang W."/>
            <person name="Zhang S."/>
            <person name="Huang B."/>
            <person name="Zhang Y."/>
            <person name="Qu T."/>
            <person name="Ni P."/>
            <person name="Miao G."/>
            <person name="Wang J."/>
            <person name="Wang Q."/>
            <person name="Steinberg C.E."/>
            <person name="Wang H."/>
            <person name="Li N."/>
            <person name="Qian L."/>
            <person name="Zhang G."/>
            <person name="Li Y."/>
            <person name="Yang H."/>
            <person name="Liu X."/>
            <person name="Wang J."/>
            <person name="Yin Y."/>
            <person name="Wang J."/>
        </authorList>
    </citation>
    <scope>NUCLEOTIDE SEQUENCE [LARGE SCALE GENOMIC DNA]</scope>
    <source>
        <strain evidence="2">05x7-T-G4-1.051#20</strain>
    </source>
</reference>
<proteinExistence type="predicted"/>
<dbReference type="InterPro" id="IPR027904">
    <property type="entry name" value="DUF4587"/>
</dbReference>
<name>K1PKF8_MAGGI</name>
<protein>
    <submittedName>
        <fullName evidence="2">Uncharacterized protein</fullName>
    </submittedName>
</protein>
<dbReference type="PANTHER" id="PTHR28604">
    <property type="match status" value="1"/>
</dbReference>
<dbReference type="InterPro" id="IPR038915">
    <property type="entry name" value="PRR29-like"/>
</dbReference>
<dbReference type="InParanoid" id="K1PKF8"/>
<sequence length="573" mass="65409">MAEELDCFLCKCAVQYVQNLDLLNEKTVPTGGNDLDEQVKLQQAMLRRQELLDKIRHEQLVNEDHGRRPRSHSARRRYTPSPLPPPPSRRSLPDFNRNQSYRDDNNNPYRDKAGGGSYHLGFVSLCSASQHAACGMDNWLLDAGNDVIRDYIQHGHVDQDMSQVKHIIEHRVATPKQYQLPPIQNPPQAPVTYPQPYPQHIIQQVPQPVVQNLVPDQRQGMFNKGDWMEMMMMQNHQMHQLVVQQMMLHSLPGGRMTQAPVTYMSEPTVVRSPVPPAVHHHHYQMSPPPQPAVHHYSALPPIEPRIVSPVRVEGPPRVIEPRAIAVPERQPTLVSPQPEIVAALHRIYLNPSGNIYPVLADAINPKAYDLSNLVRGRVGDKEGQTMIQELQYIVENLVYHITEIMPSTGVLGTHRKSAVFELIRNGKRFPDGYFWQVELDRLQFSENGRTTNIGDPEAFMLIIGIFLSRSLITTLLMKPVDYGLSNQQLSDVAERNLKVIATTMLYLVRRVSVSRGRALMSMPGEISKYLYTDEEMRPLYSRIAKSFNYAEGLLREWGQEYIKRLRNAPTLKN</sequence>